<dbReference type="AlphaFoldDB" id="A0A7S0A734"/>
<gene>
    <name evidence="2" type="ORF">PBAH0796_LOCUS10106</name>
</gene>
<name>A0A7S0A734_9DINO</name>
<evidence type="ECO:0008006" key="3">
    <source>
        <dbReference type="Google" id="ProtNLM"/>
    </source>
</evidence>
<dbReference type="EMBL" id="HBEG01016802">
    <property type="protein sequence ID" value="CAD8354739.1"/>
    <property type="molecule type" value="Transcribed_RNA"/>
</dbReference>
<protein>
    <recommendedName>
        <fullName evidence="3">Sulfotransferase</fullName>
    </recommendedName>
</protein>
<proteinExistence type="predicted"/>
<reference evidence="2" key="1">
    <citation type="submission" date="2021-01" db="EMBL/GenBank/DDBJ databases">
        <authorList>
            <person name="Corre E."/>
            <person name="Pelletier E."/>
            <person name="Niang G."/>
            <person name="Scheremetjew M."/>
            <person name="Finn R."/>
            <person name="Kale V."/>
            <person name="Holt S."/>
            <person name="Cochrane G."/>
            <person name="Meng A."/>
            <person name="Brown T."/>
            <person name="Cohen L."/>
        </authorList>
    </citation>
    <scope>NUCLEOTIDE SEQUENCE</scope>
    <source>
        <strain evidence="2">Pbaha01</strain>
    </source>
</reference>
<feature type="chain" id="PRO_5031101612" description="Sulfotransferase" evidence="1">
    <location>
        <begin position="33"/>
        <end position="364"/>
    </location>
</feature>
<keyword evidence="1" id="KW-0732">Signal</keyword>
<accession>A0A7S0A734</accession>
<evidence type="ECO:0000256" key="1">
    <source>
        <dbReference type="SAM" id="SignalP"/>
    </source>
</evidence>
<feature type="signal peptide" evidence="1">
    <location>
        <begin position="1"/>
        <end position="32"/>
    </location>
</feature>
<organism evidence="2">
    <name type="scientific">Pyrodinium bahamense</name>
    <dbReference type="NCBI Taxonomy" id="73915"/>
    <lineage>
        <taxon>Eukaryota</taxon>
        <taxon>Sar</taxon>
        <taxon>Alveolata</taxon>
        <taxon>Dinophyceae</taxon>
        <taxon>Gonyaulacales</taxon>
        <taxon>Pyrocystaceae</taxon>
        <taxon>Pyrodinium</taxon>
    </lineage>
</organism>
<sequence>MSMQPATCQRSTGAFAAATLLCLLVAAAAAAGARPEGGKQCLSPTVGAEADACMQEEEEVPEASVVLLQTGLRFPRQGSLSKAYAGDGRDLVFTHVPFNFGHTIEKVAAFGPGSATLPKFHALMGHYGGFSGSEPRSALLPSEAQPTGVVWGHAHPDLQAVSNVTGCPMYWTPPKFWPTDLAKRYFGNKTIFGMLRDPYERLVAFFRGNIPGYGGSYPEFVKTCDVDGAVRTMMERYLAGGNKFAEGCTFLPQAEYYDGHYGIQLPVDNRQFPASMNKVFAEHNYSEMVIGSEDIYHVTGCPDVWAADLKPETRKLVRQVYARDFDLLCKHFGYCDVEENCCIWQVSQMCPSKVMAQGYKGHTL</sequence>
<evidence type="ECO:0000313" key="2">
    <source>
        <dbReference type="EMBL" id="CAD8354739.1"/>
    </source>
</evidence>